<dbReference type="GeneID" id="29556200"/>
<evidence type="ECO:0000313" key="1">
    <source>
        <dbReference type="EMBL" id="GBQ79834.1"/>
    </source>
</evidence>
<keyword evidence="2" id="KW-1185">Reference proteome</keyword>
<comment type="caution">
    <text evidence="1">The sequence shown here is derived from an EMBL/GenBank/DDBJ whole genome shotgun (WGS) entry which is preliminary data.</text>
</comment>
<organism evidence="1 2">
    <name type="scientific">Acetobacter malorum DSM 14337</name>
    <dbReference type="NCBI Taxonomy" id="1307910"/>
    <lineage>
        <taxon>Bacteria</taxon>
        <taxon>Pseudomonadati</taxon>
        <taxon>Pseudomonadota</taxon>
        <taxon>Alphaproteobacteria</taxon>
        <taxon>Acetobacterales</taxon>
        <taxon>Acetobacteraceae</taxon>
        <taxon>Acetobacter</taxon>
    </lineage>
</organism>
<gene>
    <name evidence="1" type="ORF">AA14337_1552</name>
</gene>
<dbReference type="Proteomes" id="UP001065047">
    <property type="component" value="Unassembled WGS sequence"/>
</dbReference>
<proteinExistence type="predicted"/>
<evidence type="ECO:0000313" key="2">
    <source>
        <dbReference type="Proteomes" id="UP001065047"/>
    </source>
</evidence>
<accession>A0ABQ0PSM1</accession>
<protein>
    <submittedName>
        <fullName evidence="1">Uncharacterized protein</fullName>
    </submittedName>
</protein>
<dbReference type="EMBL" id="BAPF01000022">
    <property type="protein sequence ID" value="GBQ79834.1"/>
    <property type="molecule type" value="Genomic_DNA"/>
</dbReference>
<dbReference type="RefSeq" id="WP_061505019.1">
    <property type="nucleotide sequence ID" value="NZ_BAPF01000022.1"/>
</dbReference>
<name>A0ABQ0PSM1_9PROT</name>
<reference evidence="1" key="1">
    <citation type="submission" date="2013-04" db="EMBL/GenBank/DDBJ databases">
        <title>The genome sequencing project of 58 acetic acid bacteria.</title>
        <authorList>
            <person name="Okamoto-Kainuma A."/>
            <person name="Ishikawa M."/>
            <person name="Umino S."/>
            <person name="Koizumi Y."/>
            <person name="Shiwa Y."/>
            <person name="Yoshikawa H."/>
            <person name="Matsutani M."/>
            <person name="Matsushita K."/>
        </authorList>
    </citation>
    <scope>NUCLEOTIDE SEQUENCE</scope>
    <source>
        <strain evidence="1">DSM 14337</strain>
    </source>
</reference>
<sequence>MSADSDDEIEQGTLGLFGVPKGWKPHGKSGPMLRGPKGQWMGPMREVESGLVPLRQLDAIHKAVSGASLHPGVYFFNQFIDCFGHLTDEVSEIKKHVAETNKQLASVIDGVQELQAWKDAQLTAGIEFVRHNLLLALSLPQAEAHDHIRLVYSNADLILQRLQTLVKTSLDKLGKSDVRRLTLLDQLATFGGYQSMILLLMGFREKAAKTLHEIQTNFVEEATELLADWTEGVDLRKAVPDKNGLGKLLAVLETIDSKPPSDRLLDGYWSMPHLPACTQLVRCIKITETGKFRSSNEKLALVDRTLPVLNRWVSEFTFVRRGQIIKEYTDCNGNRVVVLAEDDGYVISDDRERYDDVSILAVKTLKLPIENLAHYVERLADIALNVRNMCDRADFACEHPELAHELARLCIERPDAQDGIILRIPGAARENTVE</sequence>